<sequence>MPTRIYVDTSAVAKLFVAERESLDLRQWLASQPELRLLSSALLGVELIRLLNLINPTVVPAAEAFLANQVDIVEITPPVLADATVVPPRRLRTLDAIHLATVLDLGNIVDAVLTYDKFLVEAAREAGVPVAFPGAEY</sequence>
<keyword evidence="9" id="KW-1185">Reference proteome</keyword>
<keyword evidence="3 6" id="KW-0479">Metal-binding</keyword>
<evidence type="ECO:0000256" key="4">
    <source>
        <dbReference type="ARBA" id="ARBA00022801"/>
    </source>
</evidence>
<keyword evidence="1 6" id="KW-1277">Toxin-antitoxin system</keyword>
<keyword evidence="6" id="KW-0800">Toxin</keyword>
<dbReference type="Proteomes" id="UP001521150">
    <property type="component" value="Unassembled WGS sequence"/>
</dbReference>
<dbReference type="InterPro" id="IPR022907">
    <property type="entry name" value="VapC_family"/>
</dbReference>
<dbReference type="RefSeq" id="WP_233726618.1">
    <property type="nucleotide sequence ID" value="NZ_JAJVCN010000002.1"/>
</dbReference>
<keyword evidence="4 6" id="KW-0378">Hydrolase</keyword>
<dbReference type="EMBL" id="JAJVCN010000002">
    <property type="protein sequence ID" value="MCE7005007.1"/>
    <property type="molecule type" value="Genomic_DNA"/>
</dbReference>
<evidence type="ECO:0000259" key="7">
    <source>
        <dbReference type="Pfam" id="PF01850"/>
    </source>
</evidence>
<dbReference type="SUPFAM" id="SSF88723">
    <property type="entry name" value="PIN domain-like"/>
    <property type="match status" value="1"/>
</dbReference>
<evidence type="ECO:0000313" key="9">
    <source>
        <dbReference type="Proteomes" id="UP001521150"/>
    </source>
</evidence>
<gene>
    <name evidence="6" type="primary">vapC</name>
    <name evidence="8" type="ORF">LWC34_19560</name>
</gene>
<keyword evidence="5 6" id="KW-0460">Magnesium</keyword>
<dbReference type="EC" id="3.1.-.-" evidence="6"/>
<dbReference type="Pfam" id="PF01850">
    <property type="entry name" value="PIN"/>
    <property type="match status" value="1"/>
</dbReference>
<comment type="similarity">
    <text evidence="6">Belongs to the PINc/VapC protein family.</text>
</comment>
<evidence type="ECO:0000256" key="2">
    <source>
        <dbReference type="ARBA" id="ARBA00022722"/>
    </source>
</evidence>
<evidence type="ECO:0000256" key="6">
    <source>
        <dbReference type="HAMAP-Rule" id="MF_00265"/>
    </source>
</evidence>
<accession>A0ABS8ZGP4</accession>
<feature type="binding site" evidence="6">
    <location>
        <position position="8"/>
    </location>
    <ligand>
        <name>Mg(2+)</name>
        <dbReference type="ChEBI" id="CHEBI:18420"/>
    </ligand>
</feature>
<evidence type="ECO:0000313" key="8">
    <source>
        <dbReference type="EMBL" id="MCE7005007.1"/>
    </source>
</evidence>
<dbReference type="InterPro" id="IPR002716">
    <property type="entry name" value="PIN_dom"/>
</dbReference>
<proteinExistence type="inferred from homology"/>
<dbReference type="Gene3D" id="3.40.50.1010">
    <property type="entry name" value="5'-nuclease"/>
    <property type="match status" value="1"/>
</dbReference>
<dbReference type="HAMAP" id="MF_00265">
    <property type="entry name" value="VapC_Nob1"/>
    <property type="match status" value="1"/>
</dbReference>
<comment type="function">
    <text evidence="6">Toxic component of a toxin-antitoxin (TA) system. An RNase.</text>
</comment>
<comment type="cofactor">
    <cofactor evidence="6">
        <name>Mg(2+)</name>
        <dbReference type="ChEBI" id="CHEBI:18420"/>
    </cofactor>
</comment>
<dbReference type="CDD" id="cd09874">
    <property type="entry name" value="PIN_MT3492-like"/>
    <property type="match status" value="1"/>
</dbReference>
<protein>
    <recommendedName>
        <fullName evidence="6">Ribonuclease VapC</fullName>
        <shortName evidence="6">RNase VapC</shortName>
        <ecNumber evidence="6">3.1.-.-</ecNumber>
    </recommendedName>
    <alternativeName>
        <fullName evidence="6">Toxin VapC</fullName>
    </alternativeName>
</protein>
<reference evidence="8 9" key="1">
    <citation type="submission" date="2021-12" db="EMBL/GenBank/DDBJ databases">
        <title>Genome sequence of Kibdelosporangium philippinense ATCC 49844.</title>
        <authorList>
            <person name="Fedorov E.A."/>
            <person name="Omeragic M."/>
            <person name="Shalygina K.F."/>
            <person name="Maclea K.S."/>
        </authorList>
    </citation>
    <scope>NUCLEOTIDE SEQUENCE [LARGE SCALE GENOMIC DNA]</scope>
    <source>
        <strain evidence="8 9">ATCC 49844</strain>
    </source>
</reference>
<dbReference type="InterPro" id="IPR029060">
    <property type="entry name" value="PIN-like_dom_sf"/>
</dbReference>
<evidence type="ECO:0000256" key="5">
    <source>
        <dbReference type="ARBA" id="ARBA00022842"/>
    </source>
</evidence>
<name>A0ABS8ZGP4_9PSEU</name>
<evidence type="ECO:0000256" key="3">
    <source>
        <dbReference type="ARBA" id="ARBA00022723"/>
    </source>
</evidence>
<organism evidence="8 9">
    <name type="scientific">Kibdelosporangium philippinense</name>
    <dbReference type="NCBI Taxonomy" id="211113"/>
    <lineage>
        <taxon>Bacteria</taxon>
        <taxon>Bacillati</taxon>
        <taxon>Actinomycetota</taxon>
        <taxon>Actinomycetes</taxon>
        <taxon>Pseudonocardiales</taxon>
        <taxon>Pseudonocardiaceae</taxon>
        <taxon>Kibdelosporangium</taxon>
    </lineage>
</organism>
<keyword evidence="2 6" id="KW-0540">Nuclease</keyword>
<comment type="caution">
    <text evidence="8">The sequence shown here is derived from an EMBL/GenBank/DDBJ whole genome shotgun (WGS) entry which is preliminary data.</text>
</comment>
<feature type="binding site" evidence="6">
    <location>
        <position position="95"/>
    </location>
    <ligand>
        <name>Mg(2+)</name>
        <dbReference type="ChEBI" id="CHEBI:18420"/>
    </ligand>
</feature>
<evidence type="ECO:0000256" key="1">
    <source>
        <dbReference type="ARBA" id="ARBA00022649"/>
    </source>
</evidence>
<feature type="domain" description="PIN" evidence="7">
    <location>
        <begin position="5"/>
        <end position="122"/>
    </location>
</feature>